<feature type="region of interest" description="Disordered" evidence="3">
    <location>
        <begin position="804"/>
        <end position="849"/>
    </location>
</feature>
<dbReference type="GO" id="GO:0071222">
    <property type="term" value="P:cellular response to lipopolysaccharide"/>
    <property type="evidence" value="ECO:0007669"/>
    <property type="project" value="TreeGrafter"/>
</dbReference>
<dbReference type="GO" id="GO:0005737">
    <property type="term" value="C:cytoplasm"/>
    <property type="evidence" value="ECO:0007669"/>
    <property type="project" value="UniProtKB-ARBA"/>
</dbReference>
<evidence type="ECO:0000256" key="2">
    <source>
        <dbReference type="SAM" id="Coils"/>
    </source>
</evidence>
<keyword evidence="1 2" id="KW-0175">Coiled coil</keyword>
<protein>
    <submittedName>
        <fullName evidence="4">TNIP1 protein</fullName>
    </submittedName>
</protein>
<feature type="non-terminal residue" evidence="4">
    <location>
        <position position="1019"/>
    </location>
</feature>
<proteinExistence type="predicted"/>
<dbReference type="GO" id="GO:0043122">
    <property type="term" value="P:regulation of canonical NF-kappaB signal transduction"/>
    <property type="evidence" value="ECO:0007669"/>
    <property type="project" value="UniProtKB-ARBA"/>
</dbReference>
<evidence type="ECO:0000313" key="5">
    <source>
        <dbReference type="Proteomes" id="UP000736164"/>
    </source>
</evidence>
<feature type="region of interest" description="Disordered" evidence="3">
    <location>
        <begin position="369"/>
        <end position="390"/>
    </location>
</feature>
<keyword evidence="5" id="KW-1185">Reference proteome</keyword>
<feature type="region of interest" description="Disordered" evidence="3">
    <location>
        <begin position="491"/>
        <end position="599"/>
    </location>
</feature>
<feature type="compositionally biased region" description="Low complexity" evidence="3">
    <location>
        <begin position="537"/>
        <end position="554"/>
    </location>
</feature>
<feature type="region of interest" description="Disordered" evidence="3">
    <location>
        <begin position="116"/>
        <end position="154"/>
    </location>
</feature>
<dbReference type="EMBL" id="JAAWVO010062514">
    <property type="protein sequence ID" value="MBN3322951.1"/>
    <property type="molecule type" value="Genomic_DNA"/>
</dbReference>
<feature type="compositionally biased region" description="Polar residues" evidence="3">
    <location>
        <begin position="507"/>
        <end position="519"/>
    </location>
</feature>
<feature type="region of interest" description="Disordered" evidence="3">
    <location>
        <begin position="942"/>
        <end position="1019"/>
    </location>
</feature>
<accession>A0A8J7P4R1</accession>
<comment type="caution">
    <text evidence="4">The sequence shown here is derived from an EMBL/GenBank/DDBJ whole genome shotgun (WGS) entry which is preliminary data.</text>
</comment>
<organism evidence="4 5">
    <name type="scientific">Atractosteus spatula</name>
    <name type="common">Alligator gar</name>
    <name type="synonym">Lepisosteus spatula</name>
    <dbReference type="NCBI Taxonomy" id="7917"/>
    <lineage>
        <taxon>Eukaryota</taxon>
        <taxon>Metazoa</taxon>
        <taxon>Chordata</taxon>
        <taxon>Craniata</taxon>
        <taxon>Vertebrata</taxon>
        <taxon>Euteleostomi</taxon>
        <taxon>Actinopterygii</taxon>
        <taxon>Neopterygii</taxon>
        <taxon>Holostei</taxon>
        <taxon>Semionotiformes</taxon>
        <taxon>Lepisosteidae</taxon>
        <taxon>Atractosteus</taxon>
    </lineage>
</organism>
<evidence type="ECO:0000313" key="4">
    <source>
        <dbReference type="EMBL" id="MBN3322951.1"/>
    </source>
</evidence>
<dbReference type="AlphaFoldDB" id="A0A8J7P4R1"/>
<feature type="non-terminal residue" evidence="4">
    <location>
        <position position="1"/>
    </location>
</feature>
<sequence length="1019" mass="111641">MGAEGTGGSEGARQTPQPSQCRLAINSRFLCVGTTAQRPLASLTPIDIQMLDVYCRAGIKACELTHSAAWQEVVTMETSAECTAGSRLRWVQMSGALGLGSFQIISAALASQPACSEQAENARDRDAQRSSYIPGQSRRTLGEGPGGRGRGGGCARAGLRRLHKSLDVPSALSALVILGERRWLSAGGYQSHPEQDGRQPKGIRFPLVNLSKKERTKLPTGKEKSQQLDLSGFALSNSELSRKGEAKDTGALSTKNLEGTLLLLADTGTPPTRSGCERRGGKWASKWGCCMLAVRSLSLATRGGPYWSTRGVSLSLSFLWAPGTALIIPENYFVHRPAAGKRLSFPVQNPPGAGQSDKSRSRGLEGELLAKSAGSGADKRSVASQDSSREVVTAAGLREAKEEENAAFCHEERQLCESGDHSSRRVIFPASDRSLITGPLESPVTLGELCGFLQESACGPVQPFASPDEENTQQITVSECVRRHRSVRVSSAVGLNSHQEPPKRKVQSTPECDKSSLQSPAPLCFGHTMEGSSLSAPQSVPSGSEPSSPSQDSSLHLRGPCEPGVARDGGSLTDGGVRYGSSAGDASSNAPSDLMESRRPPPVAFLQASKTSRSLQPTAPPGGRAAGLQLSEQAEVLRQGGGILYDDAGPPWGASLAGSQGERLLSGEEQVTLITESMSVTSADEEKLLLLNKNTELRRLNKELMKLNEEWDHIYRSTTLGLQQRVSALEQESTALKQHNGRLLLKLEHEQSKREYYEQTLLQELRKNQHLQEYVRLLEGRLHRTASDRDWGVLNGLEVCRPPEVGGLAEPPRAHYRGSSQSPPPVETAARPDREGREQGGRSFPCRTVEGQPDRVKEVQDLKEQLEALRCQTRIYEADYKTEHKDRERMQLENSKLRRKEGEMRQQMALLQEQLKVYEDDFRKERSDKQVLQRLLLKKSPPSDPVLVHRCNNEHERPAADRDRDLEREKERERAGAPRRAPCSRHCERHGHKPAECPRAQRQQRHAEVQASPFSIDYH</sequence>
<feature type="region of interest" description="Disordered" evidence="3">
    <location>
        <begin position="344"/>
        <end position="363"/>
    </location>
</feature>
<dbReference type="GO" id="GO:0006357">
    <property type="term" value="P:regulation of transcription by RNA polymerase II"/>
    <property type="evidence" value="ECO:0007669"/>
    <property type="project" value="TreeGrafter"/>
</dbReference>
<dbReference type="Gene3D" id="1.20.5.990">
    <property type="entry name" value="Nemo cc2-lz domain - 1d5 darpin complex"/>
    <property type="match status" value="2"/>
</dbReference>
<feature type="coiled-coil region" evidence="2">
    <location>
        <begin position="683"/>
        <end position="710"/>
    </location>
</feature>
<feature type="compositionally biased region" description="Basic and acidic residues" evidence="3">
    <location>
        <begin position="830"/>
        <end position="840"/>
    </location>
</feature>
<dbReference type="PANTHER" id="PTHR31882:SF9">
    <property type="entry name" value="SI:CH211-153B23.7"/>
    <property type="match status" value="1"/>
</dbReference>
<dbReference type="Proteomes" id="UP000736164">
    <property type="component" value="Unassembled WGS sequence"/>
</dbReference>
<feature type="coiled-coil region" evidence="2">
    <location>
        <begin position="859"/>
        <end position="928"/>
    </location>
</feature>
<gene>
    <name evidence="4" type="primary">Tnip1_1</name>
    <name evidence="4" type="ORF">GTO95_0007411</name>
</gene>
<evidence type="ECO:0000256" key="1">
    <source>
        <dbReference type="ARBA" id="ARBA00023054"/>
    </source>
</evidence>
<reference evidence="4" key="1">
    <citation type="journal article" date="2021" name="Cell">
        <title>Tracing the genetic footprints of vertebrate landing in non-teleost ray-finned fishes.</title>
        <authorList>
            <person name="Bi X."/>
            <person name="Wang K."/>
            <person name="Yang L."/>
            <person name="Pan H."/>
            <person name="Jiang H."/>
            <person name="Wei Q."/>
            <person name="Fang M."/>
            <person name="Yu H."/>
            <person name="Zhu C."/>
            <person name="Cai Y."/>
            <person name="He Y."/>
            <person name="Gan X."/>
            <person name="Zeng H."/>
            <person name="Yu D."/>
            <person name="Zhu Y."/>
            <person name="Jiang H."/>
            <person name="Qiu Q."/>
            <person name="Yang H."/>
            <person name="Zhang Y.E."/>
            <person name="Wang W."/>
            <person name="Zhu M."/>
            <person name="He S."/>
            <person name="Zhang G."/>
        </authorList>
    </citation>
    <scope>NUCLEOTIDE SEQUENCE</scope>
    <source>
        <strain evidence="4">Allg_001</strain>
    </source>
</reference>
<dbReference type="PANTHER" id="PTHR31882">
    <property type="entry name" value="TNFAIP3-INTERACTING PROTEIN COILED COIL FAMILY MEMBER"/>
    <property type="match status" value="1"/>
</dbReference>
<evidence type="ECO:0000256" key="3">
    <source>
        <dbReference type="SAM" id="MobiDB-lite"/>
    </source>
</evidence>
<feature type="compositionally biased region" description="Gly residues" evidence="3">
    <location>
        <begin position="143"/>
        <end position="154"/>
    </location>
</feature>
<feature type="compositionally biased region" description="Basic and acidic residues" evidence="3">
    <location>
        <begin position="951"/>
        <end position="976"/>
    </location>
</feature>
<name>A0A8J7P4R1_ATRSP</name>